<comment type="caution">
    <text evidence="2">The sequence shown here is derived from an EMBL/GenBank/DDBJ whole genome shotgun (WGS) entry which is preliminary data.</text>
</comment>
<dbReference type="Proteomes" id="UP000647172">
    <property type="component" value="Unassembled WGS sequence"/>
</dbReference>
<reference evidence="2" key="1">
    <citation type="submission" date="2021-01" db="EMBL/GenBank/DDBJ databases">
        <title>Whole genome shotgun sequence of Actinoplanes nipponensis NBRC 14063.</title>
        <authorList>
            <person name="Komaki H."/>
            <person name="Tamura T."/>
        </authorList>
    </citation>
    <scope>NUCLEOTIDE SEQUENCE</scope>
    <source>
        <strain evidence="2">NBRC 14063</strain>
    </source>
</reference>
<gene>
    <name evidence="2" type="ORF">Ani05nite_17980</name>
</gene>
<dbReference type="EMBL" id="BOMQ01000022">
    <property type="protein sequence ID" value="GIE48264.1"/>
    <property type="molecule type" value="Genomic_DNA"/>
</dbReference>
<feature type="transmembrane region" description="Helical" evidence="1">
    <location>
        <begin position="12"/>
        <end position="35"/>
    </location>
</feature>
<evidence type="ECO:0000256" key="1">
    <source>
        <dbReference type="SAM" id="Phobius"/>
    </source>
</evidence>
<protein>
    <submittedName>
        <fullName evidence="2">Uncharacterized protein</fullName>
    </submittedName>
</protein>
<keyword evidence="1" id="KW-1133">Transmembrane helix</keyword>
<name>A0A919JK63_9ACTN</name>
<proteinExistence type="predicted"/>
<keyword evidence="3" id="KW-1185">Reference proteome</keyword>
<dbReference type="RefSeq" id="WP_203766738.1">
    <property type="nucleotide sequence ID" value="NZ_BAAAYJ010000061.1"/>
</dbReference>
<sequence>MRGTHIRHRRGVVAALIAALLVTGVTVVIVGVLGMRDDDAPAAPAATTADGRRPWQVTLEVAASSGYVVTAAITDGDRQTLTVQNLALGGKPDGTYGGEVTAFPPGTLDESQFGAVEQGDEFRYLENFAFAGHAAGETAPWRTPAVGRRDPSGTWIVVYADSARADGRIARADLLRLAQAVTLGSPRDLRLPLRLGIAPPESLRLTYVRSPDHRIDRRPAAVGFSTGSRAPSGAAVYPGPPGGLSVALLTAARDASWPGRRATLTGKTEIAKLPAWYEPNGRLTVETEHCIVTVESHLPRKELDALIENLVIGDCADPESWIPPLS</sequence>
<keyword evidence="1" id="KW-0812">Transmembrane</keyword>
<dbReference type="AlphaFoldDB" id="A0A919JK63"/>
<accession>A0A919JK63</accession>
<organism evidence="2 3">
    <name type="scientific">Actinoplanes nipponensis</name>
    <dbReference type="NCBI Taxonomy" id="135950"/>
    <lineage>
        <taxon>Bacteria</taxon>
        <taxon>Bacillati</taxon>
        <taxon>Actinomycetota</taxon>
        <taxon>Actinomycetes</taxon>
        <taxon>Micromonosporales</taxon>
        <taxon>Micromonosporaceae</taxon>
        <taxon>Actinoplanes</taxon>
    </lineage>
</organism>
<evidence type="ECO:0000313" key="3">
    <source>
        <dbReference type="Proteomes" id="UP000647172"/>
    </source>
</evidence>
<evidence type="ECO:0000313" key="2">
    <source>
        <dbReference type="EMBL" id="GIE48264.1"/>
    </source>
</evidence>
<keyword evidence="1" id="KW-0472">Membrane</keyword>